<evidence type="ECO:0000313" key="1">
    <source>
        <dbReference type="EMBL" id="QKQ26973.1"/>
    </source>
</evidence>
<dbReference type="Proteomes" id="UP000509658">
    <property type="component" value="Chromosome"/>
</dbReference>
<dbReference type="RefSeq" id="WP_174673292.1">
    <property type="nucleotide sequence ID" value="NZ_CP054491.1"/>
</dbReference>
<dbReference type="EMBL" id="CP054491">
    <property type="protein sequence ID" value="QKQ26973.1"/>
    <property type="molecule type" value="Genomic_DNA"/>
</dbReference>
<proteinExistence type="predicted"/>
<accession>A0A6N0HX67</accession>
<evidence type="ECO:0000313" key="2">
    <source>
        <dbReference type="Proteomes" id="UP000509658"/>
    </source>
</evidence>
<keyword evidence="2" id="KW-1185">Reference proteome</keyword>
<gene>
    <name evidence="1" type="ORF">HUE57_12310</name>
</gene>
<name>A0A6N0HX67_9GAMM</name>
<dbReference type="AlphaFoldDB" id="A0A6N0HX67"/>
<dbReference type="KEGG" id="rev:HUE57_12310"/>
<organism evidence="1 2">
    <name type="scientific">Candidatus Reidiella endopervernicosa</name>
    <dbReference type="NCBI Taxonomy" id="2738883"/>
    <lineage>
        <taxon>Bacteria</taxon>
        <taxon>Pseudomonadati</taxon>
        <taxon>Pseudomonadota</taxon>
        <taxon>Gammaproteobacteria</taxon>
        <taxon>Candidatus Reidiella</taxon>
    </lineage>
</organism>
<protein>
    <submittedName>
        <fullName evidence="1">Uncharacterized protein</fullName>
    </submittedName>
</protein>
<sequence length="95" mass="10854">MVDAFMEIADDFYAISQEYADSEEDVMAKVRTDPMHQANLVKPHYIKPTDAAGRRVLYDNLVLIQVEPFPSTCGIRIMINRTISYLFAMLGIYCT</sequence>
<reference evidence="1 2" key="1">
    <citation type="submission" date="2020-05" db="EMBL/GenBank/DDBJ databases">
        <title>Horizontal transmission and recombination maintain forever young bacterial symbiont genomes.</title>
        <authorList>
            <person name="Russell S.L."/>
            <person name="Pepper-Tunick E."/>
            <person name="Svedberg J."/>
            <person name="Byrne A."/>
            <person name="Ruelas Castillo J."/>
            <person name="Vollmers C."/>
            <person name="Beinart R.A."/>
            <person name="Corbett-Detig R."/>
        </authorList>
    </citation>
    <scope>NUCLEOTIDE SEQUENCE [LARGE SCALE GENOMIC DNA]</scope>
    <source>
        <strain evidence="1">Santa_Monica_outfall</strain>
    </source>
</reference>